<evidence type="ECO:0000256" key="1">
    <source>
        <dbReference type="SAM" id="Phobius"/>
    </source>
</evidence>
<dbReference type="AlphaFoldDB" id="A0A2I8VP50"/>
<keyword evidence="3" id="KW-1185">Reference proteome</keyword>
<reference evidence="2 3" key="1">
    <citation type="submission" date="2018-01" db="EMBL/GenBank/DDBJ databases">
        <title>Complete genome sequence of Salinigranum rubrum GX10T, an extremely halophilic archaeon isolated from a marine solar saltern.</title>
        <authorList>
            <person name="Han S."/>
        </authorList>
    </citation>
    <scope>NUCLEOTIDE SEQUENCE [LARGE SCALE GENOMIC DNA]</scope>
    <source>
        <strain evidence="2 3">GX10</strain>
    </source>
</reference>
<gene>
    <name evidence="2" type="ORF">C2R22_20175</name>
</gene>
<evidence type="ECO:0000313" key="3">
    <source>
        <dbReference type="Proteomes" id="UP000236584"/>
    </source>
</evidence>
<feature type="transmembrane region" description="Helical" evidence="1">
    <location>
        <begin position="157"/>
        <end position="178"/>
    </location>
</feature>
<dbReference type="Proteomes" id="UP000236584">
    <property type="component" value="Chromosome"/>
</dbReference>
<protein>
    <submittedName>
        <fullName evidence="2">Uncharacterized protein</fullName>
    </submittedName>
</protein>
<evidence type="ECO:0000313" key="2">
    <source>
        <dbReference type="EMBL" id="AUV83675.1"/>
    </source>
</evidence>
<dbReference type="EMBL" id="CP026309">
    <property type="protein sequence ID" value="AUV83675.1"/>
    <property type="molecule type" value="Genomic_DNA"/>
</dbReference>
<dbReference type="KEGG" id="srub:C2R22_20175"/>
<organism evidence="2 3">
    <name type="scientific">Salinigranum rubrum</name>
    <dbReference type="NCBI Taxonomy" id="755307"/>
    <lineage>
        <taxon>Archaea</taxon>
        <taxon>Methanobacteriati</taxon>
        <taxon>Methanobacteriota</taxon>
        <taxon>Stenosarchaea group</taxon>
        <taxon>Halobacteria</taxon>
        <taxon>Halobacteriales</taxon>
        <taxon>Haloferacaceae</taxon>
        <taxon>Salinigranum</taxon>
    </lineage>
</organism>
<proteinExistence type="predicted"/>
<sequence length="183" mass="20006">MPVTVDSPTMRRSTRLALLGLVLLATALALPFVDFFTADWDRDFRYRTPTDGFCADAVAELSLGEANDSVEPERFVVDRSNLSAAARADVRRAEANGSYTVERSGEADGPFVFPSDHVARGTGCYALYDAERDEYRALVTESVNHRTDTFQRRAVRVGGPVVAGLGVLSLLAGVVSAVRRRRH</sequence>
<keyword evidence="1" id="KW-0472">Membrane</keyword>
<accession>A0A2I8VP50</accession>
<keyword evidence="1" id="KW-0812">Transmembrane</keyword>
<name>A0A2I8VP50_9EURY</name>
<keyword evidence="1" id="KW-1133">Transmembrane helix</keyword>